<evidence type="ECO:0000313" key="2">
    <source>
        <dbReference type="EMBL" id="MBW6438272.1"/>
    </source>
</evidence>
<gene>
    <name evidence="2" type="ORF">KZ829_31550</name>
</gene>
<sequence length="188" mass="20166">MSTSDDSGSVEELRQVEQAARWLDEADRGVFALWREEVGGGIGRGRVADRLETSRADADVRIQRMRTSLEWCRVLVAALEASPQCRGLAVPVSAWDGAPNPQWRGGSGGISGNAGHVGDGCGVRSRSSGFSPAPSRSPRSLRSLRNLRSPRSLRSPTPPRRRTSLREETRARPSHGSRGGDGGRASPG</sequence>
<name>A0ABS7BB35_9ACTN</name>
<feature type="compositionally biased region" description="Gly residues" evidence="1">
    <location>
        <begin position="177"/>
        <end position="188"/>
    </location>
</feature>
<protein>
    <submittedName>
        <fullName evidence="2">Uncharacterized protein</fullName>
    </submittedName>
</protein>
<dbReference type="RefSeq" id="WP_220147508.1">
    <property type="nucleotide sequence ID" value="NZ_JAHXZI010000019.1"/>
</dbReference>
<organism evidence="2 3">
    <name type="scientific">Actinoplanes hulinensis</name>
    <dbReference type="NCBI Taxonomy" id="1144547"/>
    <lineage>
        <taxon>Bacteria</taxon>
        <taxon>Bacillati</taxon>
        <taxon>Actinomycetota</taxon>
        <taxon>Actinomycetes</taxon>
        <taxon>Micromonosporales</taxon>
        <taxon>Micromonosporaceae</taxon>
        <taxon>Actinoplanes</taxon>
    </lineage>
</organism>
<keyword evidence="3" id="KW-1185">Reference proteome</keyword>
<reference evidence="2 3" key="1">
    <citation type="journal article" date="2013" name="Antonie Van Leeuwenhoek">
        <title>Actinoplanes hulinensis sp. nov., a novel actinomycete isolated from soybean root (Glycine max (L.) Merr).</title>
        <authorList>
            <person name="Shen Y."/>
            <person name="Liu C."/>
            <person name="Wang X."/>
            <person name="Zhao J."/>
            <person name="Jia F."/>
            <person name="Zhang Y."/>
            <person name="Wang L."/>
            <person name="Yang D."/>
            <person name="Xiang W."/>
        </authorList>
    </citation>
    <scope>NUCLEOTIDE SEQUENCE [LARGE SCALE GENOMIC DNA]</scope>
    <source>
        <strain evidence="2 3">NEAU-M9</strain>
    </source>
</reference>
<evidence type="ECO:0000256" key="1">
    <source>
        <dbReference type="SAM" id="MobiDB-lite"/>
    </source>
</evidence>
<comment type="caution">
    <text evidence="2">The sequence shown here is derived from an EMBL/GenBank/DDBJ whole genome shotgun (WGS) entry which is preliminary data.</text>
</comment>
<feature type="compositionally biased region" description="Low complexity" evidence="1">
    <location>
        <begin position="124"/>
        <end position="155"/>
    </location>
</feature>
<proteinExistence type="predicted"/>
<evidence type="ECO:0000313" key="3">
    <source>
        <dbReference type="Proteomes" id="UP001519863"/>
    </source>
</evidence>
<accession>A0ABS7BB35</accession>
<dbReference type="EMBL" id="JAHXZI010000019">
    <property type="protein sequence ID" value="MBW6438272.1"/>
    <property type="molecule type" value="Genomic_DNA"/>
</dbReference>
<feature type="compositionally biased region" description="Gly residues" evidence="1">
    <location>
        <begin position="105"/>
        <end position="121"/>
    </location>
</feature>
<dbReference type="Proteomes" id="UP001519863">
    <property type="component" value="Unassembled WGS sequence"/>
</dbReference>
<feature type="region of interest" description="Disordered" evidence="1">
    <location>
        <begin position="100"/>
        <end position="188"/>
    </location>
</feature>